<sequence length="231" mass="24594">MTVVLAIVCSDGVVIGADSQITESGRGLSFPAQKLHPLGSCAAWGGSGARGVLNDLRPLLQDSATAILEAPDIGDELQERVLPVFKKHYENYIPDVPGEEGSGGVSAYLLAAGYSQGGPWIVEINPNGLIGRYEDVGFHAIGSGAPMAQQAGALLSHFRMTTRTAEYGVVGVVRVLESLERTSPSVGGPFSVACIREEGAHHLDDKEIAKALKDAKRWRDLEQEALDRLFD</sequence>
<dbReference type="SUPFAM" id="SSF56235">
    <property type="entry name" value="N-terminal nucleophile aminohydrolases (Ntn hydrolases)"/>
    <property type="match status" value="1"/>
</dbReference>
<organism evidence="1 2">
    <name type="scientific">Micromonospora radicis</name>
    <dbReference type="NCBI Taxonomy" id="1894971"/>
    <lineage>
        <taxon>Bacteria</taxon>
        <taxon>Bacillati</taxon>
        <taxon>Actinomycetota</taxon>
        <taxon>Actinomycetes</taxon>
        <taxon>Micromonosporales</taxon>
        <taxon>Micromonosporaceae</taxon>
        <taxon>Micromonospora</taxon>
    </lineage>
</organism>
<dbReference type="Proteomes" id="UP000283832">
    <property type="component" value="Unassembled WGS sequence"/>
</dbReference>
<accession>A0A418MXX4</accession>
<name>A0A418MXX4_9ACTN</name>
<evidence type="ECO:0000313" key="1">
    <source>
        <dbReference type="EMBL" id="RIV39755.1"/>
    </source>
</evidence>
<gene>
    <name evidence="1" type="ORF">D2L64_08100</name>
</gene>
<dbReference type="RefSeq" id="WP_119574083.1">
    <property type="nucleotide sequence ID" value="NZ_QXEC01000005.1"/>
</dbReference>
<dbReference type="GO" id="GO:0000502">
    <property type="term" value="C:proteasome complex"/>
    <property type="evidence" value="ECO:0007669"/>
    <property type="project" value="UniProtKB-KW"/>
</dbReference>
<keyword evidence="2" id="KW-1185">Reference proteome</keyword>
<dbReference type="InterPro" id="IPR029055">
    <property type="entry name" value="Ntn_hydrolases_N"/>
</dbReference>
<dbReference type="AlphaFoldDB" id="A0A418MXX4"/>
<proteinExistence type="predicted"/>
<dbReference type="CDD" id="cd01901">
    <property type="entry name" value="Ntn_hydrolase"/>
    <property type="match status" value="1"/>
</dbReference>
<dbReference type="Gene3D" id="3.60.20.10">
    <property type="entry name" value="Glutamine Phosphoribosylpyrophosphate, subunit 1, domain 1"/>
    <property type="match status" value="1"/>
</dbReference>
<evidence type="ECO:0000313" key="2">
    <source>
        <dbReference type="Proteomes" id="UP000283832"/>
    </source>
</evidence>
<comment type="caution">
    <text evidence="1">The sequence shown here is derived from an EMBL/GenBank/DDBJ whole genome shotgun (WGS) entry which is preliminary data.</text>
</comment>
<dbReference type="EMBL" id="QXEC01000005">
    <property type="protein sequence ID" value="RIV39755.1"/>
    <property type="molecule type" value="Genomic_DNA"/>
</dbReference>
<protein>
    <submittedName>
        <fullName evidence="1">Proteasome protein</fullName>
    </submittedName>
</protein>
<dbReference type="OrthoDB" id="4699671at2"/>
<keyword evidence="1" id="KW-0647">Proteasome</keyword>
<reference evidence="1 2" key="1">
    <citation type="submission" date="2018-08" db="EMBL/GenBank/DDBJ databases">
        <title>Jishengella sp. nov., isolated from a root of Azadirachta indica A. Juss. var. siamensis Valenton.</title>
        <authorList>
            <person name="Kuncharoen N."/>
            <person name="Tanasupawat S."/>
            <person name="Kudo T."/>
            <person name="Ohkuma M."/>
        </authorList>
    </citation>
    <scope>NUCLEOTIDE SEQUENCE [LARGE SCALE GENOMIC DNA]</scope>
    <source>
        <strain evidence="1 2">AZ1-13</strain>
    </source>
</reference>